<proteinExistence type="predicted"/>
<reference evidence="8 9" key="1">
    <citation type="journal article" date="2018" name="Proc. Natl. Acad. Sci. U.S.A.">
        <title>Draft genome sequence of Camellia sinensis var. sinensis provides insights into the evolution of the tea genome and tea quality.</title>
        <authorList>
            <person name="Wei C."/>
            <person name="Yang H."/>
            <person name="Wang S."/>
            <person name="Zhao J."/>
            <person name="Liu C."/>
            <person name="Gao L."/>
            <person name="Xia E."/>
            <person name="Lu Y."/>
            <person name="Tai Y."/>
            <person name="She G."/>
            <person name="Sun J."/>
            <person name="Cao H."/>
            <person name="Tong W."/>
            <person name="Gao Q."/>
            <person name="Li Y."/>
            <person name="Deng W."/>
            <person name="Jiang X."/>
            <person name="Wang W."/>
            <person name="Chen Q."/>
            <person name="Zhang S."/>
            <person name="Li H."/>
            <person name="Wu J."/>
            <person name="Wang P."/>
            <person name="Li P."/>
            <person name="Shi C."/>
            <person name="Zheng F."/>
            <person name="Jian J."/>
            <person name="Huang B."/>
            <person name="Shan D."/>
            <person name="Shi M."/>
            <person name="Fang C."/>
            <person name="Yue Y."/>
            <person name="Li F."/>
            <person name="Li D."/>
            <person name="Wei S."/>
            <person name="Han B."/>
            <person name="Jiang C."/>
            <person name="Yin Y."/>
            <person name="Xia T."/>
            <person name="Zhang Z."/>
            <person name="Bennetzen J.L."/>
            <person name="Zhao S."/>
            <person name="Wan X."/>
        </authorList>
    </citation>
    <scope>NUCLEOTIDE SEQUENCE [LARGE SCALE GENOMIC DNA]</scope>
    <source>
        <strain evidence="9">cv. Shuchazao</strain>
        <tissue evidence="8">Leaf</tissue>
    </source>
</reference>
<keyword evidence="2" id="KW-0805">Transcription regulation</keyword>
<evidence type="ECO:0000313" key="8">
    <source>
        <dbReference type="EMBL" id="THG11410.1"/>
    </source>
</evidence>
<dbReference type="Pfam" id="PF02362">
    <property type="entry name" value="B3"/>
    <property type="match status" value="2"/>
</dbReference>
<dbReference type="InterPro" id="IPR015300">
    <property type="entry name" value="DNA-bd_pseudobarrel_sf"/>
</dbReference>
<evidence type="ECO:0000313" key="9">
    <source>
        <dbReference type="Proteomes" id="UP000306102"/>
    </source>
</evidence>
<evidence type="ECO:0000256" key="6">
    <source>
        <dbReference type="SAM" id="MobiDB-lite"/>
    </source>
</evidence>
<protein>
    <recommendedName>
        <fullName evidence="7">TF-B3 domain-containing protein</fullName>
    </recommendedName>
</protein>
<name>A0A4S4E5X9_CAMSN</name>
<gene>
    <name evidence="8" type="ORF">TEA_006616</name>
</gene>
<dbReference type="InterPro" id="IPR044800">
    <property type="entry name" value="LEC2-like"/>
</dbReference>
<keyword evidence="5" id="KW-0539">Nucleus</keyword>
<feature type="compositionally biased region" description="Basic and acidic residues" evidence="6">
    <location>
        <begin position="322"/>
        <end position="343"/>
    </location>
</feature>
<feature type="domain" description="TF-B3" evidence="7">
    <location>
        <begin position="193"/>
        <end position="302"/>
    </location>
</feature>
<evidence type="ECO:0000259" key="7">
    <source>
        <dbReference type="PROSITE" id="PS50863"/>
    </source>
</evidence>
<feature type="compositionally biased region" description="Acidic residues" evidence="6">
    <location>
        <begin position="16"/>
        <end position="27"/>
    </location>
</feature>
<dbReference type="GO" id="GO:0003677">
    <property type="term" value="F:DNA binding"/>
    <property type="evidence" value="ECO:0007669"/>
    <property type="project" value="UniProtKB-KW"/>
</dbReference>
<dbReference type="Proteomes" id="UP000306102">
    <property type="component" value="Unassembled WGS sequence"/>
</dbReference>
<dbReference type="Gene3D" id="2.40.330.10">
    <property type="entry name" value="DNA-binding pseudobarrel domain"/>
    <property type="match status" value="3"/>
</dbReference>
<feature type="compositionally biased region" description="Basic and acidic residues" evidence="6">
    <location>
        <begin position="370"/>
        <end position="381"/>
    </location>
</feature>
<comment type="caution">
    <text evidence="8">The sequence shown here is derived from an EMBL/GenBank/DDBJ whole genome shotgun (WGS) entry which is preliminary data.</text>
</comment>
<keyword evidence="3" id="KW-0238">DNA-binding</keyword>
<feature type="region of interest" description="Disordered" evidence="6">
    <location>
        <begin position="297"/>
        <end position="394"/>
    </location>
</feature>
<evidence type="ECO:0000256" key="1">
    <source>
        <dbReference type="ARBA" id="ARBA00004123"/>
    </source>
</evidence>
<dbReference type="SMART" id="SM01019">
    <property type="entry name" value="B3"/>
    <property type="match status" value="3"/>
</dbReference>
<evidence type="ECO:0000256" key="4">
    <source>
        <dbReference type="ARBA" id="ARBA00023163"/>
    </source>
</evidence>
<dbReference type="InterPro" id="IPR003340">
    <property type="entry name" value="B3_DNA-bd"/>
</dbReference>
<organism evidence="8 9">
    <name type="scientific">Camellia sinensis var. sinensis</name>
    <name type="common">China tea</name>
    <dbReference type="NCBI Taxonomy" id="542762"/>
    <lineage>
        <taxon>Eukaryota</taxon>
        <taxon>Viridiplantae</taxon>
        <taxon>Streptophyta</taxon>
        <taxon>Embryophyta</taxon>
        <taxon>Tracheophyta</taxon>
        <taxon>Spermatophyta</taxon>
        <taxon>Magnoliopsida</taxon>
        <taxon>eudicotyledons</taxon>
        <taxon>Gunneridae</taxon>
        <taxon>Pentapetalae</taxon>
        <taxon>asterids</taxon>
        <taxon>Ericales</taxon>
        <taxon>Theaceae</taxon>
        <taxon>Camellia</taxon>
    </lineage>
</organism>
<feature type="compositionally biased region" description="Polar residues" evidence="6">
    <location>
        <begin position="69"/>
        <end position="79"/>
    </location>
</feature>
<evidence type="ECO:0000256" key="5">
    <source>
        <dbReference type="ARBA" id="ARBA00023242"/>
    </source>
</evidence>
<dbReference type="SUPFAM" id="SSF101936">
    <property type="entry name" value="DNA-binding pseudobarrel domain"/>
    <property type="match status" value="3"/>
</dbReference>
<evidence type="ECO:0000256" key="2">
    <source>
        <dbReference type="ARBA" id="ARBA00023015"/>
    </source>
</evidence>
<accession>A0A4S4E5X9</accession>
<comment type="subcellular location">
    <subcellularLocation>
        <location evidence="1">Nucleus</location>
    </subcellularLocation>
</comment>
<dbReference type="PROSITE" id="PS50863">
    <property type="entry name" value="B3"/>
    <property type="match status" value="2"/>
</dbReference>
<feature type="compositionally biased region" description="Basic and acidic residues" evidence="6">
    <location>
        <begin position="49"/>
        <end position="66"/>
    </location>
</feature>
<dbReference type="GO" id="GO:0005634">
    <property type="term" value="C:nucleus"/>
    <property type="evidence" value="ECO:0007669"/>
    <property type="project" value="UniProtKB-SubCell"/>
</dbReference>
<dbReference type="CDD" id="cd10017">
    <property type="entry name" value="B3_DNA"/>
    <property type="match status" value="3"/>
</dbReference>
<feature type="region of interest" description="Disordered" evidence="6">
    <location>
        <begin position="1"/>
        <end position="81"/>
    </location>
</feature>
<keyword evidence="4" id="KW-0804">Transcription</keyword>
<keyword evidence="9" id="KW-1185">Reference proteome</keyword>
<dbReference type="AlphaFoldDB" id="A0A4S4E5X9"/>
<feature type="compositionally biased region" description="Basic and acidic residues" evidence="6">
    <location>
        <begin position="618"/>
        <end position="634"/>
    </location>
</feature>
<dbReference type="PANTHER" id="PTHR31140:SF139">
    <property type="entry name" value="B3 DOMAIN-CONTAINING PROTEIN OS02G0455900-RELATED"/>
    <property type="match status" value="1"/>
</dbReference>
<dbReference type="GO" id="GO:0003700">
    <property type="term" value="F:DNA-binding transcription factor activity"/>
    <property type="evidence" value="ECO:0007669"/>
    <property type="project" value="InterPro"/>
</dbReference>
<dbReference type="PANTHER" id="PTHR31140">
    <property type="entry name" value="B3 DOMAIN-CONTAINING TRANSCRIPTION FACTOR ABI3"/>
    <property type="match status" value="1"/>
</dbReference>
<feature type="region of interest" description="Disordered" evidence="6">
    <location>
        <begin position="615"/>
        <end position="634"/>
    </location>
</feature>
<feature type="domain" description="TF-B3" evidence="7">
    <location>
        <begin position="508"/>
        <end position="617"/>
    </location>
</feature>
<feature type="compositionally biased region" description="Acidic residues" evidence="6">
    <location>
        <begin position="344"/>
        <end position="354"/>
    </location>
</feature>
<dbReference type="EMBL" id="SDRB02007308">
    <property type="protein sequence ID" value="THG11410.1"/>
    <property type="molecule type" value="Genomic_DNA"/>
</dbReference>
<evidence type="ECO:0000256" key="3">
    <source>
        <dbReference type="ARBA" id="ARBA00023125"/>
    </source>
</evidence>
<sequence>MSESSDEEGKSMNNSDNDEEEEEYYDDEEKKADDGNQPLKRQKGVHFTESSDQRRSDVMSESELRQPSRRGNNELQQGRTRAKKENFLFEVQLSLSNLDSSTITIPWETTEKYFLVADTGTHQEINLQFSDKYTNQWRMALSFSPQPGADLVIGGWLEYFGAHNLKAMDLLRFYKPLPQPFHIQKYLLGYLAFLFKKNLTTTDVSQKLVIPIGAAENHFPRLITNKPSSAMLQISDAQNKKWEMKFHVAPVANQSTQNYGYKMDWTEFVTKHKLEAYDVIFFYKPVLPSEDNHYAIRFKRPSKKDDRKKGSPSYSRKNQPRKMSESSDEEGKSMKNSDNKEEEKYDAEEEYDDEAERKADDVNPPSTKQKHVDLESCDKRSRNVTPKSKGIKSSMRVDNKEDDFVFEVQLSLTDFQSQKLTIPWETVEKYFLNADTRTQLVISVLLTDKYNNQKHERCSFSPQPGGDFIITEWSRQFSAHKAMDLIRFYRPLPQPFHNQHYLVGYLKFLFEKTLTTTDVSQNLVIPIKAAENHFPRLITSKPSHAMLQIFDAQNKKWEMKFHVAPVANQNAQKYGYKLDWTEFVTKHKLEAGNVIFFYKPVLPSEDNHYAIRFKRPSKKDDSKKGGNKDIHPEN</sequence>